<feature type="compositionally biased region" description="Basic and acidic residues" evidence="1">
    <location>
        <begin position="13"/>
        <end position="35"/>
    </location>
</feature>
<dbReference type="AlphaFoldDB" id="A0ABD3HWM8"/>
<feature type="region of interest" description="Disordered" evidence="1">
    <location>
        <begin position="107"/>
        <end position="127"/>
    </location>
</feature>
<evidence type="ECO:0000313" key="2">
    <source>
        <dbReference type="EMBL" id="KAL3695798.1"/>
    </source>
</evidence>
<name>A0ABD3HWM8_9MARC</name>
<protein>
    <submittedName>
        <fullName evidence="2">Uncharacterized protein</fullName>
    </submittedName>
</protein>
<evidence type="ECO:0000313" key="3">
    <source>
        <dbReference type="Proteomes" id="UP001633002"/>
    </source>
</evidence>
<feature type="compositionally biased region" description="Basic and acidic residues" evidence="1">
    <location>
        <begin position="67"/>
        <end position="76"/>
    </location>
</feature>
<accession>A0ABD3HWM8</accession>
<proteinExistence type="predicted"/>
<feature type="region of interest" description="Disordered" evidence="1">
    <location>
        <begin position="1"/>
        <end position="85"/>
    </location>
</feature>
<sequence>MASRGHGTAGGRGNRERDDRGKRPMVDPDPIREPVEETFEEGELASIIMGQPTSPSTCGQGGLGGRGNHDRDDKGKRSMVAPHPICEPVEETLEEGELAPIIIGQPTTPSTQVEAGCHGSLNPAGSP</sequence>
<evidence type="ECO:0000256" key="1">
    <source>
        <dbReference type="SAM" id="MobiDB-lite"/>
    </source>
</evidence>
<organism evidence="2 3">
    <name type="scientific">Riccia sorocarpa</name>
    <dbReference type="NCBI Taxonomy" id="122646"/>
    <lineage>
        <taxon>Eukaryota</taxon>
        <taxon>Viridiplantae</taxon>
        <taxon>Streptophyta</taxon>
        <taxon>Embryophyta</taxon>
        <taxon>Marchantiophyta</taxon>
        <taxon>Marchantiopsida</taxon>
        <taxon>Marchantiidae</taxon>
        <taxon>Marchantiales</taxon>
        <taxon>Ricciaceae</taxon>
        <taxon>Riccia</taxon>
    </lineage>
</organism>
<dbReference type="EMBL" id="JBJQOH010000002">
    <property type="protein sequence ID" value="KAL3695798.1"/>
    <property type="molecule type" value="Genomic_DNA"/>
</dbReference>
<dbReference type="Proteomes" id="UP001633002">
    <property type="component" value="Unassembled WGS sequence"/>
</dbReference>
<keyword evidence="3" id="KW-1185">Reference proteome</keyword>
<reference evidence="2 3" key="1">
    <citation type="submission" date="2024-09" db="EMBL/GenBank/DDBJ databases">
        <title>Chromosome-scale assembly of Riccia sorocarpa.</title>
        <authorList>
            <person name="Paukszto L."/>
        </authorList>
    </citation>
    <scope>NUCLEOTIDE SEQUENCE [LARGE SCALE GENOMIC DNA]</scope>
    <source>
        <strain evidence="2">LP-2024</strain>
        <tissue evidence="2">Aerial parts of the thallus</tissue>
    </source>
</reference>
<gene>
    <name evidence="2" type="ORF">R1sor_009874</name>
</gene>
<comment type="caution">
    <text evidence="2">The sequence shown here is derived from an EMBL/GenBank/DDBJ whole genome shotgun (WGS) entry which is preliminary data.</text>
</comment>